<evidence type="ECO:0000313" key="3">
    <source>
        <dbReference type="EMBL" id="CUH39088.1"/>
    </source>
</evidence>
<dbReference type="InterPro" id="IPR022472">
    <property type="entry name" value="VPLPA-CTERM"/>
</dbReference>
<accession>A0A0M7BAK3</accession>
<proteinExistence type="predicted"/>
<feature type="chain" id="PRO_5005809828" evidence="2">
    <location>
        <begin position="24"/>
        <end position="192"/>
    </location>
</feature>
<feature type="transmembrane region" description="Helical" evidence="1">
    <location>
        <begin position="167"/>
        <end position="186"/>
    </location>
</feature>
<reference evidence="3 4" key="1">
    <citation type="submission" date="2015-09" db="EMBL/GenBank/DDBJ databases">
        <authorList>
            <person name="Jackson K.R."/>
            <person name="Lunt B.L."/>
            <person name="Fisher J.N.B."/>
            <person name="Gardner A.V."/>
            <person name="Bailey M.E."/>
            <person name="Deus L.M."/>
            <person name="Earl A.S."/>
            <person name="Gibby P.D."/>
            <person name="Hartmann K.A."/>
            <person name="Liu J.E."/>
            <person name="Manci A.M."/>
            <person name="Nielsen D.A."/>
            <person name="Solomon M.B."/>
            <person name="Breakwell D.P."/>
            <person name="Burnett S.H."/>
            <person name="Grose J.H."/>
        </authorList>
    </citation>
    <scope>NUCLEOTIDE SEQUENCE [LARGE SCALE GENOMIC DNA]</scope>
    <source>
        <strain evidence="3 4">CECT 7799</strain>
    </source>
</reference>
<keyword evidence="1" id="KW-0812">Transmembrane</keyword>
<dbReference type="AlphaFoldDB" id="A0A0M7BAK3"/>
<evidence type="ECO:0000313" key="4">
    <source>
        <dbReference type="Proteomes" id="UP000049455"/>
    </source>
</evidence>
<keyword evidence="1" id="KW-1133">Transmembrane helix</keyword>
<keyword evidence="2" id="KW-0732">Signal</keyword>
<keyword evidence="4" id="KW-1185">Reference proteome</keyword>
<keyword evidence="1" id="KW-0472">Membrane</keyword>
<evidence type="ECO:0000256" key="2">
    <source>
        <dbReference type="SAM" id="SignalP"/>
    </source>
</evidence>
<name>A0A0M7BAK3_9RHOB</name>
<dbReference type="EMBL" id="CYPR01000109">
    <property type="protein sequence ID" value="CUH39088.1"/>
    <property type="molecule type" value="Genomic_DNA"/>
</dbReference>
<dbReference type="NCBIfam" id="TIGR01167">
    <property type="entry name" value="LPXTG_anchor"/>
    <property type="match status" value="1"/>
</dbReference>
<gene>
    <name evidence="3" type="ORF">JSE7799_01808</name>
</gene>
<feature type="signal peptide" evidence="2">
    <location>
        <begin position="1"/>
        <end position="23"/>
    </location>
</feature>
<dbReference type="RefSeq" id="WP_055663327.1">
    <property type="nucleotide sequence ID" value="NZ_CYPR01000109.1"/>
</dbReference>
<dbReference type="Proteomes" id="UP000049455">
    <property type="component" value="Unassembled WGS sequence"/>
</dbReference>
<organism evidence="3 4">
    <name type="scientific">Jannaschia seosinensis</name>
    <dbReference type="NCBI Taxonomy" id="313367"/>
    <lineage>
        <taxon>Bacteria</taxon>
        <taxon>Pseudomonadati</taxon>
        <taxon>Pseudomonadota</taxon>
        <taxon>Alphaproteobacteria</taxon>
        <taxon>Rhodobacterales</taxon>
        <taxon>Roseobacteraceae</taxon>
        <taxon>Jannaschia</taxon>
    </lineage>
</organism>
<sequence>MNTLKTLAVAAVAAVTMAAGASAATVQTGTKSVDITCTKTCAYWDLGLSPDGFSATSGDWLSRSYGNIGNSNSKANRLTFVNNVLGTSYTSQSESSDNISNVDSLDSFSGGDNGGWSGSAGYYLAWGGFDPRYVLIKSDFADNTFTWNATGKGSGLSGVDGFDVAPVPLPAAGFLLLGGLGGLAAMRRRKKA</sequence>
<protein>
    <submittedName>
        <fullName evidence="3">VPLPA-CTERM protein sorting domain protein</fullName>
    </submittedName>
</protein>
<evidence type="ECO:0000256" key="1">
    <source>
        <dbReference type="SAM" id="Phobius"/>
    </source>
</evidence>
<dbReference type="NCBIfam" id="TIGR03370">
    <property type="entry name" value="VPLPA-CTERM"/>
    <property type="match status" value="1"/>
</dbReference>